<dbReference type="AlphaFoldDB" id="A0A7Z8ZDH7"/>
<dbReference type="GO" id="GO:0034023">
    <property type="term" value="F:5-(carboxyamino)imidazole ribonucleotide mutase activity"/>
    <property type="evidence" value="ECO:0007669"/>
    <property type="project" value="UniProtKB-EC"/>
</dbReference>
<proteinExistence type="predicted"/>
<accession>A0A7Z8ZDH7</accession>
<dbReference type="Gene3D" id="3.40.50.1970">
    <property type="match status" value="1"/>
</dbReference>
<keyword evidence="2" id="KW-1185">Reference proteome</keyword>
<protein>
    <submittedName>
        <fullName evidence="1">N5-carboxyaminoimidazole ribonucleotide mutase</fullName>
        <ecNumber evidence="1">5.4.99.18</ecNumber>
    </submittedName>
</protein>
<dbReference type="EC" id="5.4.99.18" evidence="1"/>
<dbReference type="SUPFAM" id="SSF52255">
    <property type="entry name" value="N5-CAIR mutase (phosphoribosylaminoimidazole carboxylase, PurE)"/>
    <property type="match status" value="1"/>
</dbReference>
<dbReference type="Proteomes" id="UP000267630">
    <property type="component" value="Chromosome 3"/>
</dbReference>
<evidence type="ECO:0000313" key="1">
    <source>
        <dbReference type="EMBL" id="VED53303.1"/>
    </source>
</evidence>
<reference evidence="1 2" key="1">
    <citation type="submission" date="2018-12" db="EMBL/GenBank/DDBJ databases">
        <authorList>
            <consortium name="Pathogen Informatics"/>
        </authorList>
    </citation>
    <scope>NUCLEOTIDE SEQUENCE [LARGE SCALE GENOMIC DNA]</scope>
    <source>
        <strain evidence="1 2">NCTC9997</strain>
    </source>
</reference>
<dbReference type="EMBL" id="LR134253">
    <property type="protein sequence ID" value="VED53303.1"/>
    <property type="molecule type" value="Genomic_DNA"/>
</dbReference>
<name>A0A7Z8ZDH7_RAOTE</name>
<organism evidence="1 2">
    <name type="scientific">Raoultella terrigena</name>
    <name type="common">Klebsiella terrigena</name>
    <dbReference type="NCBI Taxonomy" id="577"/>
    <lineage>
        <taxon>Bacteria</taxon>
        <taxon>Pseudomonadati</taxon>
        <taxon>Pseudomonadota</taxon>
        <taxon>Gammaproteobacteria</taxon>
        <taxon>Enterobacterales</taxon>
        <taxon>Enterobacteriaceae</taxon>
        <taxon>Klebsiella/Raoultella group</taxon>
        <taxon>Raoultella</taxon>
    </lineage>
</organism>
<gene>
    <name evidence="1" type="primary">purE_1</name>
    <name evidence="1" type="ORF">NCTC9997_04765</name>
</gene>
<sequence>MSSRNNSARIAIVMGSKSDWATMQFTAEIFDA</sequence>
<keyword evidence="1" id="KW-0413">Isomerase</keyword>
<evidence type="ECO:0000313" key="2">
    <source>
        <dbReference type="Proteomes" id="UP000267630"/>
    </source>
</evidence>